<evidence type="ECO:0000256" key="5">
    <source>
        <dbReference type="SAM" id="MobiDB-lite"/>
    </source>
</evidence>
<dbReference type="eggNOG" id="COG2807">
    <property type="taxonomic scope" value="Bacteria"/>
</dbReference>
<proteinExistence type="predicted"/>
<dbReference type="STRING" id="235985.SAMN05414137_11895"/>
<dbReference type="Pfam" id="PF07690">
    <property type="entry name" value="MFS_1"/>
    <property type="match status" value="1"/>
</dbReference>
<reference evidence="9" key="1">
    <citation type="submission" date="2016-10" db="EMBL/GenBank/DDBJ databases">
        <authorList>
            <person name="Varghese N."/>
        </authorList>
    </citation>
    <scope>NUCLEOTIDE SEQUENCE [LARGE SCALE GENOMIC DNA]</scope>
    <source>
        <strain evidence="9">DSM 45096 / BCRC 16803 / CGMCC 4.1857 / CIP 109030 / JCM 12277 / KCTC 19219 / NBRC 100920 / 33214</strain>
    </source>
</reference>
<keyword evidence="9" id="KW-1185">Reference proteome</keyword>
<organism evidence="8 9">
    <name type="scientific">Streptacidiphilus jiangxiensis</name>
    <dbReference type="NCBI Taxonomy" id="235985"/>
    <lineage>
        <taxon>Bacteria</taxon>
        <taxon>Bacillati</taxon>
        <taxon>Actinomycetota</taxon>
        <taxon>Actinomycetes</taxon>
        <taxon>Kitasatosporales</taxon>
        <taxon>Streptomycetaceae</taxon>
        <taxon>Streptacidiphilus</taxon>
    </lineage>
</organism>
<feature type="domain" description="Major facilitator superfamily (MFS) profile" evidence="7">
    <location>
        <begin position="36"/>
        <end position="415"/>
    </location>
</feature>
<evidence type="ECO:0000259" key="7">
    <source>
        <dbReference type="PROSITE" id="PS50850"/>
    </source>
</evidence>
<feature type="transmembrane region" description="Helical" evidence="6">
    <location>
        <begin position="193"/>
        <end position="215"/>
    </location>
</feature>
<evidence type="ECO:0000256" key="2">
    <source>
        <dbReference type="ARBA" id="ARBA00022692"/>
    </source>
</evidence>
<gene>
    <name evidence="8" type="ORF">SAMN05414137_11895</name>
</gene>
<sequence length="420" mass="42553">MPAESSTTAVPSTAAEKSRTSTAPTRAAKVRARWLLALALAVAAFNLRPAVAALGPQLDHVRSTLHMNAGVAGLLTALPSLCFALVGFAAPRLARRLGPAITVCLGMGAITLGIAARSFAPGSAVFLLLSALALAGIAVSNVLMPVLVKRYFPDKIGPITGLYSMSLALGTSVAAAVAVPLTTALGGGWRVGLGVWALAGALALVLWLVQAAVLGRDGAGSTSSAATRIRISRSPTAWLLGVFFGLQATAAYATMGWLPQIFKDAGISATESGVLLAVTMAVGAPLAFVIPPLAARLPHQGPVAAALAACGLGAYAGLAFAPAAAPYAWALLLGVANCAFPLVLTMIGLRSRTSEGVAALSAFVQGVGYLISVPGPVLIGVLYQREHGWAGPLALLAGLMTVQLVLGLRAGRPRQIEDEV</sequence>
<dbReference type="PANTHER" id="PTHR23523:SF2">
    <property type="entry name" value="2-NITROIMIDAZOLE TRANSPORTER"/>
    <property type="match status" value="1"/>
</dbReference>
<dbReference type="Gene3D" id="1.20.1250.20">
    <property type="entry name" value="MFS general substrate transporter like domains"/>
    <property type="match status" value="2"/>
</dbReference>
<evidence type="ECO:0000256" key="6">
    <source>
        <dbReference type="SAM" id="Phobius"/>
    </source>
</evidence>
<dbReference type="AlphaFoldDB" id="A0A1H7VK19"/>
<evidence type="ECO:0000256" key="1">
    <source>
        <dbReference type="ARBA" id="ARBA00004651"/>
    </source>
</evidence>
<dbReference type="SUPFAM" id="SSF103473">
    <property type="entry name" value="MFS general substrate transporter"/>
    <property type="match status" value="1"/>
</dbReference>
<dbReference type="PROSITE" id="PS50850">
    <property type="entry name" value="MFS"/>
    <property type="match status" value="1"/>
</dbReference>
<dbReference type="PANTHER" id="PTHR23523">
    <property type="match status" value="1"/>
</dbReference>
<keyword evidence="3 6" id="KW-1133">Transmembrane helix</keyword>
<feature type="transmembrane region" description="Helical" evidence="6">
    <location>
        <begin position="160"/>
        <end position="181"/>
    </location>
</feature>
<dbReference type="OrthoDB" id="5317164at2"/>
<name>A0A1H7VK19_STRJI</name>
<feature type="transmembrane region" description="Helical" evidence="6">
    <location>
        <begin position="274"/>
        <end position="295"/>
    </location>
</feature>
<keyword evidence="4 6" id="KW-0472">Membrane</keyword>
<dbReference type="RefSeq" id="WP_042446093.1">
    <property type="nucleotide sequence ID" value="NZ_BBPN01000010.1"/>
</dbReference>
<evidence type="ECO:0000313" key="8">
    <source>
        <dbReference type="EMBL" id="SEM09621.1"/>
    </source>
</evidence>
<feature type="transmembrane region" description="Helical" evidence="6">
    <location>
        <begin position="356"/>
        <end position="383"/>
    </location>
</feature>
<feature type="transmembrane region" description="Helical" evidence="6">
    <location>
        <begin position="327"/>
        <end position="349"/>
    </location>
</feature>
<evidence type="ECO:0000256" key="4">
    <source>
        <dbReference type="ARBA" id="ARBA00023136"/>
    </source>
</evidence>
<dbReference type="InterPro" id="IPR036259">
    <property type="entry name" value="MFS_trans_sf"/>
</dbReference>
<feature type="region of interest" description="Disordered" evidence="5">
    <location>
        <begin position="1"/>
        <end position="24"/>
    </location>
</feature>
<dbReference type="Proteomes" id="UP000183015">
    <property type="component" value="Unassembled WGS sequence"/>
</dbReference>
<feature type="compositionally biased region" description="Polar residues" evidence="5">
    <location>
        <begin position="1"/>
        <end position="11"/>
    </location>
</feature>
<feature type="transmembrane region" description="Helical" evidence="6">
    <location>
        <begin position="302"/>
        <end position="321"/>
    </location>
</feature>
<dbReference type="InterPro" id="IPR011701">
    <property type="entry name" value="MFS"/>
</dbReference>
<feature type="transmembrane region" description="Helical" evidence="6">
    <location>
        <begin position="67"/>
        <end position="90"/>
    </location>
</feature>
<feature type="transmembrane region" description="Helical" evidence="6">
    <location>
        <begin position="34"/>
        <end position="55"/>
    </location>
</feature>
<dbReference type="EMBL" id="FOAZ01000018">
    <property type="protein sequence ID" value="SEM09621.1"/>
    <property type="molecule type" value="Genomic_DNA"/>
</dbReference>
<feature type="transmembrane region" description="Helical" evidence="6">
    <location>
        <begin position="389"/>
        <end position="408"/>
    </location>
</feature>
<dbReference type="InterPro" id="IPR052524">
    <property type="entry name" value="MFS_Cyanate_Porter"/>
</dbReference>
<evidence type="ECO:0000313" key="9">
    <source>
        <dbReference type="Proteomes" id="UP000183015"/>
    </source>
</evidence>
<feature type="transmembrane region" description="Helical" evidence="6">
    <location>
        <begin position="236"/>
        <end position="254"/>
    </location>
</feature>
<feature type="transmembrane region" description="Helical" evidence="6">
    <location>
        <begin position="97"/>
        <end position="119"/>
    </location>
</feature>
<dbReference type="GO" id="GO:0005886">
    <property type="term" value="C:plasma membrane"/>
    <property type="evidence" value="ECO:0007669"/>
    <property type="project" value="UniProtKB-SubCell"/>
</dbReference>
<accession>A0A1H7VK19</accession>
<comment type="subcellular location">
    <subcellularLocation>
        <location evidence="1">Cell membrane</location>
        <topology evidence="1">Multi-pass membrane protein</topology>
    </subcellularLocation>
</comment>
<feature type="transmembrane region" description="Helical" evidence="6">
    <location>
        <begin position="125"/>
        <end position="148"/>
    </location>
</feature>
<protein>
    <submittedName>
        <fullName evidence="8">MFS transporter, CP family, cyanate transporter</fullName>
    </submittedName>
</protein>
<evidence type="ECO:0000256" key="3">
    <source>
        <dbReference type="ARBA" id="ARBA00022989"/>
    </source>
</evidence>
<keyword evidence="2 6" id="KW-0812">Transmembrane</keyword>
<dbReference type="GO" id="GO:0022857">
    <property type="term" value="F:transmembrane transporter activity"/>
    <property type="evidence" value="ECO:0007669"/>
    <property type="project" value="InterPro"/>
</dbReference>
<dbReference type="InterPro" id="IPR020846">
    <property type="entry name" value="MFS_dom"/>
</dbReference>